<dbReference type="Gene3D" id="2.170.270.10">
    <property type="entry name" value="SET domain"/>
    <property type="match status" value="1"/>
</dbReference>
<dbReference type="InterPro" id="IPR046341">
    <property type="entry name" value="SET_dom_sf"/>
</dbReference>
<reference evidence="3 4" key="1">
    <citation type="journal article" date="2019" name="Environ. Microbiol.">
        <title>At the nexus of three kingdoms: the genome of the mycorrhizal fungus Gigaspora margarita provides insights into plant, endobacterial and fungal interactions.</title>
        <authorList>
            <person name="Venice F."/>
            <person name="Ghignone S."/>
            <person name="Salvioli di Fossalunga A."/>
            <person name="Amselem J."/>
            <person name="Novero M."/>
            <person name="Xianan X."/>
            <person name="Sedzielewska Toro K."/>
            <person name="Morin E."/>
            <person name="Lipzen A."/>
            <person name="Grigoriev I.V."/>
            <person name="Henrissat B."/>
            <person name="Martin F.M."/>
            <person name="Bonfante P."/>
        </authorList>
    </citation>
    <scope>NUCLEOTIDE SEQUENCE [LARGE SCALE GENOMIC DNA]</scope>
    <source>
        <strain evidence="3 4">BEG34</strain>
    </source>
</reference>
<evidence type="ECO:0000256" key="1">
    <source>
        <dbReference type="SAM" id="MobiDB-lite"/>
    </source>
</evidence>
<comment type="caution">
    <text evidence="3">The sequence shown here is derived from an EMBL/GenBank/DDBJ whole genome shotgun (WGS) entry which is preliminary data.</text>
</comment>
<protein>
    <recommendedName>
        <fullName evidence="2">SET domain-containing protein</fullName>
    </recommendedName>
</protein>
<feature type="region of interest" description="Disordered" evidence="1">
    <location>
        <begin position="468"/>
        <end position="514"/>
    </location>
</feature>
<keyword evidence="4" id="KW-1185">Reference proteome</keyword>
<evidence type="ECO:0000313" key="4">
    <source>
        <dbReference type="Proteomes" id="UP000439903"/>
    </source>
</evidence>
<dbReference type="AlphaFoldDB" id="A0A8H4AQ12"/>
<dbReference type="EMBL" id="WTPW01000340">
    <property type="protein sequence ID" value="KAF0521023.1"/>
    <property type="molecule type" value="Genomic_DNA"/>
</dbReference>
<organism evidence="3 4">
    <name type="scientific">Gigaspora margarita</name>
    <dbReference type="NCBI Taxonomy" id="4874"/>
    <lineage>
        <taxon>Eukaryota</taxon>
        <taxon>Fungi</taxon>
        <taxon>Fungi incertae sedis</taxon>
        <taxon>Mucoromycota</taxon>
        <taxon>Glomeromycotina</taxon>
        <taxon>Glomeromycetes</taxon>
        <taxon>Diversisporales</taxon>
        <taxon>Gigasporaceae</taxon>
        <taxon>Gigaspora</taxon>
    </lineage>
</organism>
<evidence type="ECO:0000313" key="3">
    <source>
        <dbReference type="EMBL" id="KAF0521023.1"/>
    </source>
</evidence>
<feature type="domain" description="SET" evidence="2">
    <location>
        <begin position="542"/>
        <end position="667"/>
    </location>
</feature>
<sequence length="759" mass="86405">MMSSNNHEKRKESKDAELSDVLKKWLQPRIGPKLKKGLTVEKAWEDIVKDIAIRVLSPLPLEVFATAINRLSRLDDMGRFGLVEKLLTISPNPDCATGDRAERIREIMIQTLVPQDTPNGSSSIEIHPDLFNVARSVLAQSHRDWIGTREALSTFLKDCTAKYNSDRNVYIVYPHINDISRNLSMDKEIQTSIEYFFSRIQDVANGKGLKFFDLIKPNILDSDKEDMEELFLYYFPKGLTLENEDKVGTEEFEKNRKNRQPRLKPPLLRPRWHNQQHMMLLTLQNAKDHTMSRTALIDAALALDEKLSAETGLPRCFTGQLIFHFLVIRNHTLIYTPRNSASSCLTTNVDKYFVQFKKDRSQTSYYKLAFIPEDIDDAIRHYNNWMKKLIEHDWPLCFGRVKRNKQGTKLINCGRAAMLSVGASNPQHLRCRRCAPDTSCDVKLPSCSKCKSKGFLCIYPLRPGVHKERERPRTTVKSMSSNSQTIENSFNGTKLKKKSAPISKKRQPNDDYSSGHESCALVSADILLNGLDLSCVPKSLNDVVEIRPSTIPNAGNGLFAKRNLPMATPLGFYFGVPTMEDEFDQNKDKVGRASHYSMRYKHTILDATDDKGEPFTDPNGKIHCPFHFMNEDPFGNMVFLEGSEVNQVICWTKRDIKKGEELFVYYGGEVDREHWGQAEDISEPIVCAGDSEEDEIDFSDDGRNEEEEEEMLYDDTVDIDDENINVPGTPNSGTKRKMLTDAHDILEISPQSKKGKIGS</sequence>
<gene>
    <name evidence="3" type="ORF">F8M41_015957</name>
</gene>
<dbReference type="CDD" id="cd08161">
    <property type="entry name" value="SET"/>
    <property type="match status" value="1"/>
</dbReference>
<dbReference type="OrthoDB" id="5560686at2759"/>
<accession>A0A8H4AQ12</accession>
<feature type="compositionally biased region" description="Polar residues" evidence="1">
    <location>
        <begin position="475"/>
        <end position="492"/>
    </location>
</feature>
<evidence type="ECO:0000259" key="2">
    <source>
        <dbReference type="PROSITE" id="PS50280"/>
    </source>
</evidence>
<dbReference type="Proteomes" id="UP000439903">
    <property type="component" value="Unassembled WGS sequence"/>
</dbReference>
<dbReference type="GO" id="GO:0000981">
    <property type="term" value="F:DNA-binding transcription factor activity, RNA polymerase II-specific"/>
    <property type="evidence" value="ECO:0007669"/>
    <property type="project" value="InterPro"/>
</dbReference>
<dbReference type="Pfam" id="PF00856">
    <property type="entry name" value="SET"/>
    <property type="match status" value="1"/>
</dbReference>
<dbReference type="CDD" id="cd00067">
    <property type="entry name" value="GAL4"/>
    <property type="match status" value="1"/>
</dbReference>
<name>A0A8H4AQ12_GIGMA</name>
<dbReference type="InterPro" id="IPR001214">
    <property type="entry name" value="SET_dom"/>
</dbReference>
<dbReference type="SUPFAM" id="SSF82199">
    <property type="entry name" value="SET domain"/>
    <property type="match status" value="1"/>
</dbReference>
<dbReference type="PROSITE" id="PS50280">
    <property type="entry name" value="SET"/>
    <property type="match status" value="1"/>
</dbReference>
<dbReference type="GO" id="GO:0008270">
    <property type="term" value="F:zinc ion binding"/>
    <property type="evidence" value="ECO:0007669"/>
    <property type="project" value="InterPro"/>
</dbReference>
<feature type="compositionally biased region" description="Basic residues" evidence="1">
    <location>
        <begin position="494"/>
        <end position="506"/>
    </location>
</feature>
<proteinExistence type="predicted"/>
<dbReference type="InterPro" id="IPR001138">
    <property type="entry name" value="Zn2Cys6_DnaBD"/>
</dbReference>